<evidence type="ECO:0000256" key="5">
    <source>
        <dbReference type="ARBA" id="ARBA00023136"/>
    </source>
</evidence>
<protein>
    <submittedName>
        <fullName evidence="8">Urea ABC transporter permease subunit UrtC</fullName>
    </submittedName>
</protein>
<gene>
    <name evidence="8" type="primary">urtC_2</name>
    <name evidence="8" type="ORF">NBRC116585_20330</name>
</gene>
<dbReference type="InterPro" id="IPR043428">
    <property type="entry name" value="LivM-like"/>
</dbReference>
<feature type="transmembrane region" description="Helical" evidence="7">
    <location>
        <begin position="241"/>
        <end position="267"/>
    </location>
</feature>
<feature type="region of interest" description="Disordered" evidence="6">
    <location>
        <begin position="360"/>
        <end position="395"/>
    </location>
</feature>
<dbReference type="Proteomes" id="UP001481413">
    <property type="component" value="Unassembled WGS sequence"/>
</dbReference>
<feature type="transmembrane region" description="Helical" evidence="7">
    <location>
        <begin position="42"/>
        <end position="61"/>
    </location>
</feature>
<proteinExistence type="predicted"/>
<comment type="caution">
    <text evidence="8">The sequence shown here is derived from an EMBL/GenBank/DDBJ whole genome shotgun (WGS) entry which is preliminary data.</text>
</comment>
<accession>A0ABQ0A0I3</accession>
<feature type="transmembrane region" description="Helical" evidence="7">
    <location>
        <begin position="287"/>
        <end position="311"/>
    </location>
</feature>
<evidence type="ECO:0000256" key="7">
    <source>
        <dbReference type="SAM" id="Phobius"/>
    </source>
</evidence>
<feature type="transmembrane region" description="Helical" evidence="7">
    <location>
        <begin position="323"/>
        <end position="347"/>
    </location>
</feature>
<dbReference type="InterPro" id="IPR017778">
    <property type="entry name" value="ABC_transptr_urea_perm_UrtC"/>
</dbReference>
<dbReference type="PANTHER" id="PTHR30482">
    <property type="entry name" value="HIGH-AFFINITY BRANCHED-CHAIN AMINO ACID TRANSPORT SYSTEM PERMEASE"/>
    <property type="match status" value="1"/>
</dbReference>
<keyword evidence="5 7" id="KW-0472">Membrane</keyword>
<feature type="transmembrane region" description="Helical" evidence="7">
    <location>
        <begin position="12"/>
        <end position="30"/>
    </location>
</feature>
<keyword evidence="3 7" id="KW-0812">Transmembrane</keyword>
<evidence type="ECO:0000313" key="9">
    <source>
        <dbReference type="Proteomes" id="UP001481413"/>
    </source>
</evidence>
<name>A0ABQ0A0I3_9GAMM</name>
<dbReference type="Pfam" id="PF02653">
    <property type="entry name" value="BPD_transp_2"/>
    <property type="match status" value="1"/>
</dbReference>
<dbReference type="InterPro" id="IPR001851">
    <property type="entry name" value="ABC_transp_permease"/>
</dbReference>
<evidence type="ECO:0000256" key="4">
    <source>
        <dbReference type="ARBA" id="ARBA00022989"/>
    </source>
</evidence>
<organism evidence="8 9">
    <name type="scientific">Thalassolituus maritimus</name>
    <dbReference type="NCBI Taxonomy" id="484498"/>
    <lineage>
        <taxon>Bacteria</taxon>
        <taxon>Pseudomonadati</taxon>
        <taxon>Pseudomonadota</taxon>
        <taxon>Gammaproteobacteria</taxon>
        <taxon>Oceanospirillales</taxon>
        <taxon>Oceanospirillaceae</taxon>
        <taxon>Thalassolituus</taxon>
    </lineage>
</organism>
<feature type="transmembrane region" description="Helical" evidence="7">
    <location>
        <begin position="151"/>
        <end position="170"/>
    </location>
</feature>
<sequence>MNKFADFIARNQYSHMIILAVLLLVILPLSMDIFRLNLVGKYLTYAFVALGLVLCWGYGGILSLGQGVFFGLGGYCMAMFLKLEASSPENTAIQSTPGIPDFMDWNQLTELPWFWEPFHSFGFTLFAVIAVPAVFAFIIAVAMFKRRVGGVYFAIITQAVAAILTILIIGQQGYTGGVNGITDLRTLHGWDIRTDEAKYILYYINALLLFLALFVAAFVIKSKLGRLLVAMRESEERVRFSGYDVSGFKIFIFCLAAAISAVGGAMFTLQVGFMSPTFVGIVPSIEMVIFCALGGRLSILGAVYGTLLVNWAKTSFSESFPELWLFAMGALFIGVVMAFPNGLAGVYQRYIEPLLLKISKKDDSPSTPTPAAKDASSDKADNSEETLTSEERKHA</sequence>
<dbReference type="NCBIfam" id="TIGR03408">
    <property type="entry name" value="urea_trans_UrtC"/>
    <property type="match status" value="1"/>
</dbReference>
<evidence type="ECO:0000256" key="2">
    <source>
        <dbReference type="ARBA" id="ARBA00022475"/>
    </source>
</evidence>
<reference evidence="8 9" key="1">
    <citation type="submission" date="2024-04" db="EMBL/GenBank/DDBJ databases">
        <title>Draft genome sequence of Thalassolituus maritimus NBRC 116585.</title>
        <authorList>
            <person name="Miyakawa T."/>
            <person name="Kusuya Y."/>
            <person name="Miura T."/>
        </authorList>
    </citation>
    <scope>NUCLEOTIDE SEQUENCE [LARGE SCALE GENOMIC DNA]</scope>
    <source>
        <strain evidence="8 9">5NW40-0001</strain>
    </source>
</reference>
<keyword evidence="2" id="KW-1003">Cell membrane</keyword>
<dbReference type="PANTHER" id="PTHR30482:SF4">
    <property type="entry name" value="SLR1201 PROTEIN"/>
    <property type="match status" value="1"/>
</dbReference>
<evidence type="ECO:0000256" key="6">
    <source>
        <dbReference type="SAM" id="MobiDB-lite"/>
    </source>
</evidence>
<keyword evidence="4 7" id="KW-1133">Transmembrane helix</keyword>
<comment type="subcellular location">
    <subcellularLocation>
        <location evidence="1">Cell inner membrane</location>
        <topology evidence="1">Multi-pass membrane protein</topology>
    </subcellularLocation>
</comment>
<feature type="transmembrane region" description="Helical" evidence="7">
    <location>
        <begin position="121"/>
        <end position="144"/>
    </location>
</feature>
<evidence type="ECO:0000256" key="1">
    <source>
        <dbReference type="ARBA" id="ARBA00004429"/>
    </source>
</evidence>
<evidence type="ECO:0000256" key="3">
    <source>
        <dbReference type="ARBA" id="ARBA00022692"/>
    </source>
</evidence>
<keyword evidence="9" id="KW-1185">Reference proteome</keyword>
<evidence type="ECO:0000313" key="8">
    <source>
        <dbReference type="EMBL" id="GAA6145915.1"/>
    </source>
</evidence>
<feature type="transmembrane region" description="Helical" evidence="7">
    <location>
        <begin position="200"/>
        <end position="220"/>
    </location>
</feature>
<dbReference type="CDD" id="cd06581">
    <property type="entry name" value="TM_PBP1_LivM_like"/>
    <property type="match status" value="1"/>
</dbReference>
<dbReference type="RefSeq" id="WP_353295037.1">
    <property type="nucleotide sequence ID" value="NZ_BAABWH010000005.1"/>
</dbReference>
<dbReference type="EMBL" id="BAABWH010000005">
    <property type="protein sequence ID" value="GAA6145915.1"/>
    <property type="molecule type" value="Genomic_DNA"/>
</dbReference>